<organism evidence="1 2">
    <name type="scientific">Blastomyces silverae</name>
    <dbReference type="NCBI Taxonomy" id="2060906"/>
    <lineage>
        <taxon>Eukaryota</taxon>
        <taxon>Fungi</taxon>
        <taxon>Dikarya</taxon>
        <taxon>Ascomycota</taxon>
        <taxon>Pezizomycotina</taxon>
        <taxon>Eurotiomycetes</taxon>
        <taxon>Eurotiomycetidae</taxon>
        <taxon>Onygenales</taxon>
        <taxon>Ajellomycetaceae</taxon>
        <taxon>Blastomyces</taxon>
    </lineage>
</organism>
<protein>
    <submittedName>
        <fullName evidence="1">Uncharacterized protein</fullName>
    </submittedName>
</protein>
<dbReference type="AlphaFoldDB" id="A0A0H1B8N5"/>
<dbReference type="OrthoDB" id="10499818at2759"/>
<sequence length="54" mass="6285">MMIVVISVMRVMRRLTGFTVLYSKSSLQKCRSEEPVLVHLRYGAWIVVIILTFL</sequence>
<evidence type="ECO:0000313" key="1">
    <source>
        <dbReference type="EMBL" id="KLJ07347.1"/>
    </source>
</evidence>
<name>A0A0H1B8N5_9EURO</name>
<accession>A0A0H1B8N5</accession>
<proteinExistence type="predicted"/>
<keyword evidence="2" id="KW-1185">Reference proteome</keyword>
<evidence type="ECO:0000313" key="2">
    <source>
        <dbReference type="Proteomes" id="UP000053573"/>
    </source>
</evidence>
<reference evidence="2" key="1">
    <citation type="journal article" date="2015" name="PLoS Genet.">
        <title>The dynamic genome and transcriptome of the human fungal pathogen Blastomyces and close relative Emmonsia.</title>
        <authorList>
            <person name="Munoz J.F."/>
            <person name="Gauthier G.M."/>
            <person name="Desjardins C.A."/>
            <person name="Gallo J.E."/>
            <person name="Holder J."/>
            <person name="Sullivan T.D."/>
            <person name="Marty A.J."/>
            <person name="Carmen J.C."/>
            <person name="Chen Z."/>
            <person name="Ding L."/>
            <person name="Gujja S."/>
            <person name="Magrini V."/>
            <person name="Misas E."/>
            <person name="Mitreva M."/>
            <person name="Priest M."/>
            <person name="Saif S."/>
            <person name="Whiston E.A."/>
            <person name="Young S."/>
            <person name="Zeng Q."/>
            <person name="Goldman W.E."/>
            <person name="Mardis E.R."/>
            <person name="Taylor J.W."/>
            <person name="McEwen J.G."/>
            <person name="Clay O.K."/>
            <person name="Klein B.S."/>
            <person name="Cuomo C.A."/>
        </authorList>
    </citation>
    <scope>NUCLEOTIDE SEQUENCE [LARGE SCALE GENOMIC DNA]</scope>
    <source>
        <strain evidence="2">UAMH 139</strain>
    </source>
</reference>
<dbReference type="EMBL" id="LDEV01002837">
    <property type="protein sequence ID" value="KLJ07347.1"/>
    <property type="molecule type" value="Genomic_DNA"/>
</dbReference>
<gene>
    <name evidence="1" type="ORF">EMPG_17175</name>
</gene>
<dbReference type="Proteomes" id="UP000053573">
    <property type="component" value="Unassembled WGS sequence"/>
</dbReference>
<comment type="caution">
    <text evidence="1">The sequence shown here is derived from an EMBL/GenBank/DDBJ whole genome shotgun (WGS) entry which is preliminary data.</text>
</comment>